<dbReference type="HAMAP" id="MF_00201">
    <property type="entry name" value="RecO"/>
    <property type="match status" value="1"/>
</dbReference>
<dbReference type="GO" id="GO:0006310">
    <property type="term" value="P:DNA recombination"/>
    <property type="evidence" value="ECO:0007669"/>
    <property type="project" value="UniProtKB-UniRule"/>
</dbReference>
<dbReference type="NCBIfam" id="TIGR00613">
    <property type="entry name" value="reco"/>
    <property type="match status" value="1"/>
</dbReference>
<comment type="similarity">
    <text evidence="1 7">Belongs to the RecO family.</text>
</comment>
<dbReference type="AlphaFoldDB" id="A0A1G7IPW9"/>
<dbReference type="PANTHER" id="PTHR33991:SF1">
    <property type="entry name" value="DNA REPAIR PROTEIN RECO"/>
    <property type="match status" value="1"/>
</dbReference>
<proteinExistence type="inferred from homology"/>
<dbReference type="Gene3D" id="2.40.50.140">
    <property type="entry name" value="Nucleic acid-binding proteins"/>
    <property type="match status" value="1"/>
</dbReference>
<dbReference type="EMBL" id="FNBN01000001">
    <property type="protein sequence ID" value="SDF14596.1"/>
    <property type="molecule type" value="Genomic_DNA"/>
</dbReference>
<dbReference type="GO" id="GO:0043590">
    <property type="term" value="C:bacterial nucleoid"/>
    <property type="evidence" value="ECO:0007669"/>
    <property type="project" value="TreeGrafter"/>
</dbReference>
<evidence type="ECO:0000256" key="5">
    <source>
        <dbReference type="ARBA" id="ARBA00023204"/>
    </source>
</evidence>
<feature type="domain" description="DNA replication/recombination mediator RecO N-terminal" evidence="8">
    <location>
        <begin position="9"/>
        <end position="85"/>
    </location>
</feature>
<evidence type="ECO:0000256" key="7">
    <source>
        <dbReference type="HAMAP-Rule" id="MF_00201"/>
    </source>
</evidence>
<keyword evidence="4 7" id="KW-0233">DNA recombination</keyword>
<evidence type="ECO:0000259" key="8">
    <source>
        <dbReference type="Pfam" id="PF11967"/>
    </source>
</evidence>
<dbReference type="SUPFAM" id="SSF57863">
    <property type="entry name" value="ArfGap/RecO-like zinc finger"/>
    <property type="match status" value="1"/>
</dbReference>
<dbReference type="Pfam" id="PF02565">
    <property type="entry name" value="RecO_C"/>
    <property type="match status" value="1"/>
</dbReference>
<dbReference type="InterPro" id="IPR022572">
    <property type="entry name" value="DNA_rep/recomb_RecO_N"/>
</dbReference>
<name>A0A1G7IPW9_CHIFI</name>
<dbReference type="Gene3D" id="1.20.1440.120">
    <property type="entry name" value="Recombination protein O, C-terminal domain"/>
    <property type="match status" value="1"/>
</dbReference>
<dbReference type="InterPro" id="IPR012340">
    <property type="entry name" value="NA-bd_OB-fold"/>
</dbReference>
<dbReference type="Pfam" id="PF11967">
    <property type="entry name" value="RecO_N"/>
    <property type="match status" value="1"/>
</dbReference>
<dbReference type="InterPro" id="IPR042242">
    <property type="entry name" value="RecO_C"/>
</dbReference>
<comment type="function">
    <text evidence="7">Involved in DNA repair and RecF pathway recombination.</text>
</comment>
<dbReference type="InterPro" id="IPR003717">
    <property type="entry name" value="RecO"/>
</dbReference>
<dbReference type="PANTHER" id="PTHR33991">
    <property type="entry name" value="DNA REPAIR PROTEIN RECO"/>
    <property type="match status" value="1"/>
</dbReference>
<reference evidence="9 10" key="1">
    <citation type="submission" date="2016-10" db="EMBL/GenBank/DDBJ databases">
        <authorList>
            <person name="de Groot N.N."/>
        </authorList>
    </citation>
    <scope>NUCLEOTIDE SEQUENCE [LARGE SCALE GENOMIC DNA]</scope>
    <source>
        <strain evidence="9 10">DSM 527</strain>
    </source>
</reference>
<evidence type="ECO:0000313" key="9">
    <source>
        <dbReference type="EMBL" id="SDF14596.1"/>
    </source>
</evidence>
<gene>
    <name evidence="7" type="primary">recO</name>
    <name evidence="9" type="ORF">SAMN04488121_101931</name>
</gene>
<dbReference type="STRING" id="104663.SAMN04488121_101931"/>
<keyword evidence="3 7" id="KW-0227">DNA damage</keyword>
<dbReference type="Proteomes" id="UP000199045">
    <property type="component" value="Unassembled WGS sequence"/>
</dbReference>
<accession>A0A1G7IPW9</accession>
<evidence type="ECO:0000256" key="4">
    <source>
        <dbReference type="ARBA" id="ARBA00023172"/>
    </source>
</evidence>
<dbReference type="SUPFAM" id="SSF50249">
    <property type="entry name" value="Nucleic acid-binding proteins"/>
    <property type="match status" value="1"/>
</dbReference>
<dbReference type="InterPro" id="IPR037278">
    <property type="entry name" value="ARFGAP/RecO"/>
</dbReference>
<dbReference type="GO" id="GO:0006302">
    <property type="term" value="P:double-strand break repair"/>
    <property type="evidence" value="ECO:0007669"/>
    <property type="project" value="TreeGrafter"/>
</dbReference>
<evidence type="ECO:0000256" key="6">
    <source>
        <dbReference type="ARBA" id="ARBA00033409"/>
    </source>
</evidence>
<organism evidence="9 10">
    <name type="scientific">Chitinophaga filiformis</name>
    <name type="common">Myxococcus filiformis</name>
    <name type="synonym">Flexibacter filiformis</name>
    <dbReference type="NCBI Taxonomy" id="104663"/>
    <lineage>
        <taxon>Bacteria</taxon>
        <taxon>Pseudomonadati</taxon>
        <taxon>Bacteroidota</taxon>
        <taxon>Chitinophagia</taxon>
        <taxon>Chitinophagales</taxon>
        <taxon>Chitinophagaceae</taxon>
        <taxon>Chitinophaga</taxon>
    </lineage>
</organism>
<evidence type="ECO:0000313" key="10">
    <source>
        <dbReference type="Proteomes" id="UP000199045"/>
    </source>
</evidence>
<protein>
    <recommendedName>
        <fullName evidence="2 7">DNA repair protein RecO</fullName>
    </recommendedName>
    <alternativeName>
        <fullName evidence="6 7">Recombination protein O</fullName>
    </alternativeName>
</protein>
<evidence type="ECO:0000256" key="1">
    <source>
        <dbReference type="ARBA" id="ARBA00007452"/>
    </source>
</evidence>
<evidence type="ECO:0000256" key="2">
    <source>
        <dbReference type="ARBA" id="ARBA00021310"/>
    </source>
</evidence>
<keyword evidence="5 7" id="KW-0234">DNA repair</keyword>
<evidence type="ECO:0000256" key="3">
    <source>
        <dbReference type="ARBA" id="ARBA00022763"/>
    </source>
</evidence>
<sequence>MNPASLSGMLHKTRGIVLRTVKYGDTSAIVNIFTELFGVQSYMVNGVRSSKPKAKGNLFQPGNILELVVYHHEQKSIQRISEFKLGYIYTSLHFNIVKNTVALYMIELLQKSLREPEQQLELYYFSEQALQALDVAPLSIAANIPLYFTLKLAEHLGFRLNGRYSEYAHYLDLQEGSFTDLPPHHSNYLDAANSEITDRLFQCTNWESLGEINMNKDKRRKLLYAYLDFFKLHLPDFQELNSPPILHEILE</sequence>